<evidence type="ECO:0008006" key="4">
    <source>
        <dbReference type="Google" id="ProtNLM"/>
    </source>
</evidence>
<dbReference type="Gene3D" id="3.30.470.20">
    <property type="entry name" value="ATP-grasp fold, B domain"/>
    <property type="match status" value="1"/>
</dbReference>
<evidence type="ECO:0000256" key="1">
    <source>
        <dbReference type="SAM" id="Coils"/>
    </source>
</evidence>
<dbReference type="AlphaFoldDB" id="A0A1R2APT6"/>
<accession>A0A1R2APT6</accession>
<dbReference type="PROSITE" id="PS51221">
    <property type="entry name" value="TTL"/>
    <property type="match status" value="1"/>
</dbReference>
<dbReference type="InterPro" id="IPR016024">
    <property type="entry name" value="ARM-type_fold"/>
</dbReference>
<dbReference type="Proteomes" id="UP000187209">
    <property type="component" value="Unassembled WGS sequence"/>
</dbReference>
<dbReference type="InterPro" id="IPR004344">
    <property type="entry name" value="TTL/TTLL_fam"/>
</dbReference>
<dbReference type="EMBL" id="MPUH01001694">
    <property type="protein sequence ID" value="OMJ66531.1"/>
    <property type="molecule type" value="Genomic_DNA"/>
</dbReference>
<reference evidence="2 3" key="1">
    <citation type="submission" date="2016-11" db="EMBL/GenBank/DDBJ databases">
        <title>The macronuclear genome of Stentor coeruleus: a giant cell with tiny introns.</title>
        <authorList>
            <person name="Slabodnick M."/>
            <person name="Ruby J.G."/>
            <person name="Reiff S.B."/>
            <person name="Swart E.C."/>
            <person name="Gosai S."/>
            <person name="Prabakaran S."/>
            <person name="Witkowska E."/>
            <person name="Larue G.E."/>
            <person name="Fisher S."/>
            <person name="Freeman R.M."/>
            <person name="Gunawardena J."/>
            <person name="Chu W."/>
            <person name="Stover N.A."/>
            <person name="Gregory B.D."/>
            <person name="Nowacki M."/>
            <person name="Derisi J."/>
            <person name="Roy S.W."/>
            <person name="Marshall W.F."/>
            <person name="Sood P."/>
        </authorList>
    </citation>
    <scope>NUCLEOTIDE SEQUENCE [LARGE SCALE GENOMIC DNA]</scope>
    <source>
        <strain evidence="2">WM001</strain>
    </source>
</reference>
<evidence type="ECO:0000313" key="2">
    <source>
        <dbReference type="EMBL" id="OMJ66531.1"/>
    </source>
</evidence>
<evidence type="ECO:0000313" key="3">
    <source>
        <dbReference type="Proteomes" id="UP000187209"/>
    </source>
</evidence>
<protein>
    <recommendedName>
        <fullName evidence="4">Tubulin--tyrosine ligase-like protein 9</fullName>
    </recommendedName>
</protein>
<gene>
    <name evidence="2" type="ORF">SteCoe_36588</name>
</gene>
<comment type="caution">
    <text evidence="2">The sequence shown here is derived from an EMBL/GenBank/DDBJ whole genome shotgun (WGS) entry which is preliminary data.</text>
</comment>
<dbReference type="PANTHER" id="PTHR46069:SF1">
    <property type="entry name" value="CHROMOSOME UNDETERMINED SCAFFOLD_125, WHOLE GENOME SHOTGUN SEQUENCE"/>
    <property type="match status" value="1"/>
</dbReference>
<dbReference type="OrthoDB" id="202825at2759"/>
<dbReference type="Pfam" id="PF03133">
    <property type="entry name" value="TTL"/>
    <property type="match status" value="1"/>
</dbReference>
<feature type="coiled-coil region" evidence="1">
    <location>
        <begin position="659"/>
        <end position="706"/>
    </location>
</feature>
<proteinExistence type="predicted"/>
<name>A0A1R2APT6_9CILI</name>
<keyword evidence="1" id="KW-0175">Coiled coil</keyword>
<sequence length="897" mass="105256">MNKYVIFPGNNGRMFLKPLLDKRGNWVESETSDLNVNFIWKPVLLSVKEYTFLDDLFMKSFGPTIHNHLENNREITTKTGLIRSLRNYYSTQELVLQNSYQIHDSIPTSFIITANYEDLEYQMFINRFNDIGNSYKLVFGFEGGMHSNKERTPAKHCEKNMWLIKPAALNQGKGIEVCRTLKEIMKSFKSKPINSLWIIQKYIEKPLLFKGRKFDIRVWALATGKHEFFYYKHGYLRTSSSEYDTKATDNYIHLTNNCLQKYGDNYGMFEKGNTLSFQDFQEYLDNEFPQFKLNFEEQFVPRMKDLMIDTYLSGKKNMHKSKRKTVFELLGFDFLIDEDFRVWLIEANAAHYPKERDENDFELLYAEHGSSFSKEGLNKRQSYSSSIYPISELAQVPFSKQCTISKNDDDQSKPIIKDLLQTVKHILENSSTQETFEFSEITSRIISQINNWELLSEDQLNKSLQALQLLASSYGSSSLTDPDHINSIFSLLNSENVQLNIQIALINGIILAGHNMRFRKEVVKKGFVSILVNIALGSEYKELKDVAIKGLLGFCCSPTKGVYIPGKSREHRWVKEKIMIEGGILCLVKIAKEMMGIEEKKEKAEEINKVLNQEYSLEVWEKLTELVGKALNGQHVFPDRLENQFLVEMKKQLEETNMARRDEIKMRLERNKIKKEEEDVERKKQVELHKQELNEKKQKADEYIKKRYEEIRKDKISNFKKQNKFSRTIEDKLIDEKRHALLIKLKKAEELKIIQEFKIKQQEQLLKKNEIIKKKRQQEKKNPFLKDGSRLKSDFDRAKSLKRTEDKDKLEFDKAFKCFYYSKRSGDKIESADDSFLSLQDEYFSKIESSKIIDSILYTTKEKKTITRRFSPMISKKELFKIYGKAFETPDSSLSAK</sequence>
<dbReference type="SUPFAM" id="SSF56059">
    <property type="entry name" value="Glutathione synthetase ATP-binding domain-like"/>
    <property type="match status" value="1"/>
</dbReference>
<organism evidence="2 3">
    <name type="scientific">Stentor coeruleus</name>
    <dbReference type="NCBI Taxonomy" id="5963"/>
    <lineage>
        <taxon>Eukaryota</taxon>
        <taxon>Sar</taxon>
        <taxon>Alveolata</taxon>
        <taxon>Ciliophora</taxon>
        <taxon>Postciliodesmatophora</taxon>
        <taxon>Heterotrichea</taxon>
        <taxon>Heterotrichida</taxon>
        <taxon>Stentoridae</taxon>
        <taxon>Stentor</taxon>
    </lineage>
</organism>
<feature type="coiled-coil region" evidence="1">
    <location>
        <begin position="587"/>
        <end position="614"/>
    </location>
</feature>
<dbReference type="PANTHER" id="PTHR46069">
    <property type="entry name" value="TUBULIN TYROSINE LIGASE"/>
    <property type="match status" value="1"/>
</dbReference>
<keyword evidence="3" id="KW-1185">Reference proteome</keyword>
<dbReference type="SUPFAM" id="SSF48371">
    <property type="entry name" value="ARM repeat"/>
    <property type="match status" value="1"/>
</dbReference>